<organism evidence="3 4">
    <name type="scientific">Tindallia magadiensis</name>
    <dbReference type="NCBI Taxonomy" id="69895"/>
    <lineage>
        <taxon>Bacteria</taxon>
        <taxon>Bacillati</taxon>
        <taxon>Bacillota</taxon>
        <taxon>Clostridia</taxon>
        <taxon>Peptostreptococcales</taxon>
        <taxon>Tindalliaceae</taxon>
        <taxon>Tindallia</taxon>
    </lineage>
</organism>
<accession>A0A1I3HRC1</accession>
<evidence type="ECO:0000313" key="3">
    <source>
        <dbReference type="EMBL" id="SFI38129.1"/>
    </source>
</evidence>
<evidence type="ECO:0000259" key="2">
    <source>
        <dbReference type="PROSITE" id="PS50151"/>
    </source>
</evidence>
<keyword evidence="3" id="KW-0808">Transferase</keyword>
<sequence length="174" mass="19954">MQCQHCKTRKATVYIKESLNNQENEKYICDVCASELNQSGTPFSFSVHNLLSSYFDQTNVSRKGGKTSNQSRCSQCGQSYGEYKELGRLGCPQCYQAFRMVLMPLIKRIHGGSQHIGKVPIKIERMQRLRRHVNALQGKLEKAIEEEAYEKAAQLRDEIALLEKKVTYIKEESE</sequence>
<protein>
    <submittedName>
        <fullName evidence="3">Protein arginine kinase activator</fullName>
    </submittedName>
</protein>
<dbReference type="GO" id="GO:0008270">
    <property type="term" value="F:zinc ion binding"/>
    <property type="evidence" value="ECO:0007669"/>
    <property type="project" value="TreeGrafter"/>
</dbReference>
<feature type="coiled-coil region" evidence="1">
    <location>
        <begin position="126"/>
        <end position="172"/>
    </location>
</feature>
<dbReference type="STRING" id="69895.SAMN05192551_11519"/>
<dbReference type="GO" id="GO:0016301">
    <property type="term" value="F:kinase activity"/>
    <property type="evidence" value="ECO:0007669"/>
    <property type="project" value="UniProtKB-KW"/>
</dbReference>
<dbReference type="PANTHER" id="PTHR38430">
    <property type="entry name" value="PROTEIN-ARGININE KINASE ACTIVATOR PROTEIN"/>
    <property type="match status" value="1"/>
</dbReference>
<reference evidence="4" key="1">
    <citation type="submission" date="2016-10" db="EMBL/GenBank/DDBJ databases">
        <authorList>
            <person name="Varghese N."/>
            <person name="Submissions S."/>
        </authorList>
    </citation>
    <scope>NUCLEOTIDE SEQUENCE [LARGE SCALE GENOMIC DNA]</scope>
    <source>
        <strain evidence="4">Z-7934</strain>
    </source>
</reference>
<dbReference type="RefSeq" id="WP_093373835.1">
    <property type="nucleotide sequence ID" value="NZ_FOQA01000015.1"/>
</dbReference>
<dbReference type="SUPFAM" id="SSF46600">
    <property type="entry name" value="C-terminal UvrC-binding domain of UvrB"/>
    <property type="match status" value="1"/>
</dbReference>
<dbReference type="GO" id="GO:0005507">
    <property type="term" value="F:copper ion binding"/>
    <property type="evidence" value="ECO:0007669"/>
    <property type="project" value="TreeGrafter"/>
</dbReference>
<dbReference type="Pfam" id="PF02151">
    <property type="entry name" value="UVR"/>
    <property type="match status" value="1"/>
</dbReference>
<evidence type="ECO:0000313" key="4">
    <source>
        <dbReference type="Proteomes" id="UP000199287"/>
    </source>
</evidence>
<dbReference type="Proteomes" id="UP000199287">
    <property type="component" value="Unassembled WGS sequence"/>
</dbReference>
<dbReference type="GO" id="GO:0046870">
    <property type="term" value="F:cadmium ion binding"/>
    <property type="evidence" value="ECO:0007669"/>
    <property type="project" value="TreeGrafter"/>
</dbReference>
<keyword evidence="4" id="KW-1185">Reference proteome</keyword>
<gene>
    <name evidence="3" type="ORF">SAMN05192551_11519</name>
</gene>
<dbReference type="PROSITE" id="PS50151">
    <property type="entry name" value="UVR"/>
    <property type="match status" value="1"/>
</dbReference>
<dbReference type="PANTHER" id="PTHR38430:SF1">
    <property type="entry name" value="PROTEIN-ARGININE KINASE ACTIVATOR PROTEIN"/>
    <property type="match status" value="1"/>
</dbReference>
<dbReference type="InterPro" id="IPR001943">
    <property type="entry name" value="UVR_dom"/>
</dbReference>
<feature type="domain" description="UVR" evidence="2">
    <location>
        <begin position="130"/>
        <end position="165"/>
    </location>
</feature>
<keyword evidence="3" id="KW-0418">Kinase</keyword>
<dbReference type="GO" id="GO:1990170">
    <property type="term" value="P:stress response to cadmium ion"/>
    <property type="evidence" value="ECO:0007669"/>
    <property type="project" value="TreeGrafter"/>
</dbReference>
<dbReference type="InterPro" id="IPR036876">
    <property type="entry name" value="UVR_dom_sf"/>
</dbReference>
<dbReference type="EMBL" id="FOQA01000015">
    <property type="protein sequence ID" value="SFI38129.1"/>
    <property type="molecule type" value="Genomic_DNA"/>
</dbReference>
<evidence type="ECO:0000256" key="1">
    <source>
        <dbReference type="SAM" id="Coils"/>
    </source>
</evidence>
<dbReference type="GO" id="GO:1990169">
    <property type="term" value="P:stress response to copper ion"/>
    <property type="evidence" value="ECO:0007669"/>
    <property type="project" value="TreeGrafter"/>
</dbReference>
<dbReference type="OrthoDB" id="9788704at2"/>
<name>A0A1I3HRC1_9FIRM</name>
<dbReference type="AlphaFoldDB" id="A0A1I3HRC1"/>
<dbReference type="InterPro" id="IPR025542">
    <property type="entry name" value="YacH"/>
</dbReference>
<proteinExistence type="predicted"/>
<keyword evidence="1" id="KW-0175">Coiled coil</keyword>
<dbReference type="PIRSF" id="PIRSF015034">
    <property type="entry name" value="YacH"/>
    <property type="match status" value="1"/>
</dbReference>
<dbReference type="GO" id="GO:0050897">
    <property type="term" value="F:cobalt ion binding"/>
    <property type="evidence" value="ECO:0007669"/>
    <property type="project" value="TreeGrafter"/>
</dbReference>